<sequence length="131" mass="14982">MNNQKFDMDVVNEFFRHDYHDRGMMKWAGFYLSDHTQAMKVQQKVTQNRLNNKLELQQSLEQIGEVLAQAFNHNQAVIIQLNELQDGLPVASLSGKIMGCTDTKVVLEANQRAALNDIRHVAICENYGYPS</sequence>
<accession>C0SQR6</accession>
<evidence type="ECO:0008006" key="4">
    <source>
        <dbReference type="Google" id="ProtNLM"/>
    </source>
</evidence>
<dbReference type="PATRIC" id="fig|1580.52.peg.2719"/>
<dbReference type="RefSeq" id="WP_012695429.1">
    <property type="nucleotide sequence ID" value="NC_012551.1"/>
</dbReference>
<gene>
    <name evidence="2" type="ORF">UCCLBBS449_pA0013</name>
</gene>
<geneLocation type="plasmid" evidence="3">
    <name>pucclbbs449_a</name>
</geneLocation>
<dbReference type="EMBL" id="CP031199">
    <property type="protein sequence ID" value="QCZ54419.1"/>
    <property type="molecule type" value="Genomic_DNA"/>
</dbReference>
<geneLocation type="plasmid" evidence="2">
    <name>pUCCLBBS449_A</name>
</geneLocation>
<protein>
    <recommendedName>
        <fullName evidence="4">DNA-directed RNA polymerase beta subunit</fullName>
    </recommendedName>
</protein>
<evidence type="ECO:0000313" key="3">
    <source>
        <dbReference type="Proteomes" id="UP000307074"/>
    </source>
</evidence>
<dbReference type="EMBL" id="AB370337">
    <property type="protein sequence ID" value="BAH56448.1"/>
    <property type="molecule type" value="Genomic_DNA"/>
</dbReference>
<dbReference type="AlphaFoldDB" id="C0SQR6"/>
<reference evidence="1" key="1">
    <citation type="journal article" date="2009" name="Microbiology">
        <title>Characterization of four plasmids harboured in a Lactobacillus brevis strain encoding a novel bacteriocin, brevicin 925A, and construction of a shuttle vector for lactic acid bacteria and Escherichia coli.</title>
        <authorList>
            <person name="Wada T."/>
            <person name="Noda M."/>
            <person name="Kashiwabara F."/>
            <person name="Jeon H.J."/>
            <person name="Shirakawa A."/>
            <person name="Yabu H."/>
            <person name="Matoba Y."/>
            <person name="Kumagai T."/>
            <person name="Sugiyama M."/>
        </authorList>
    </citation>
    <scope>NUCLEOTIDE SEQUENCE</scope>
    <source>
        <strain evidence="1">925A</strain>
        <plasmid evidence="1">pLB925A04</plasmid>
    </source>
</reference>
<proteinExistence type="predicted"/>
<organism evidence="1">
    <name type="scientific">Levilactobacillus brevis</name>
    <name type="common">Lactobacillus brevis</name>
    <dbReference type="NCBI Taxonomy" id="1580"/>
    <lineage>
        <taxon>Bacteria</taxon>
        <taxon>Bacillati</taxon>
        <taxon>Bacillota</taxon>
        <taxon>Bacilli</taxon>
        <taxon>Lactobacillales</taxon>
        <taxon>Lactobacillaceae</taxon>
        <taxon>Levilactobacillus</taxon>
    </lineage>
</organism>
<dbReference type="Proteomes" id="UP000307074">
    <property type="component" value="Plasmid pUCCLBBS449_A"/>
</dbReference>
<evidence type="ECO:0000313" key="1">
    <source>
        <dbReference type="EMBL" id="BAH56448.1"/>
    </source>
</evidence>
<evidence type="ECO:0000313" key="2">
    <source>
        <dbReference type="EMBL" id="QCZ54419.1"/>
    </source>
</evidence>
<keyword evidence="1" id="KW-0614">Plasmid</keyword>
<geneLocation type="plasmid" evidence="1">
    <name>pLB925A04</name>
</geneLocation>
<name>C0SQR6_LEVBR</name>
<reference evidence="2 3" key="2">
    <citation type="submission" date="2018-07" db="EMBL/GenBank/DDBJ databases">
        <authorList>
            <person name="Feyereisen M."/>
        </authorList>
    </citation>
    <scope>NUCLEOTIDE SEQUENCE [LARGE SCALE GENOMIC DNA]</scope>
    <source>
        <strain evidence="2 3">UCCLBBS449</strain>
        <plasmid evidence="2">pUCCLBBS449_A</plasmid>
        <plasmid evidence="3">pucclbbs449_a</plasmid>
    </source>
</reference>